<dbReference type="RefSeq" id="WP_170178820.1">
    <property type="nucleotide sequence ID" value="NZ_RBIL01000001.1"/>
</dbReference>
<evidence type="ECO:0000313" key="2">
    <source>
        <dbReference type="Proteomes" id="UP000278962"/>
    </source>
</evidence>
<sequence length="70" mass="7618">MSQWVVQVRDLVNADVAGHAGTHYTSPPQTRDEAISLVALLVGPTPETDRDRWAIAIAGGRRVVELEPRA</sequence>
<accession>A0A660LDN2</accession>
<dbReference type="Proteomes" id="UP000278962">
    <property type="component" value="Unassembled WGS sequence"/>
</dbReference>
<proteinExistence type="predicted"/>
<evidence type="ECO:0000313" key="1">
    <source>
        <dbReference type="EMBL" id="RKQ90841.1"/>
    </source>
</evidence>
<gene>
    <name evidence="1" type="ORF">C8N24_0656</name>
</gene>
<organism evidence="1 2">
    <name type="scientific">Solirubrobacter pauli</name>
    <dbReference type="NCBI Taxonomy" id="166793"/>
    <lineage>
        <taxon>Bacteria</taxon>
        <taxon>Bacillati</taxon>
        <taxon>Actinomycetota</taxon>
        <taxon>Thermoleophilia</taxon>
        <taxon>Solirubrobacterales</taxon>
        <taxon>Solirubrobacteraceae</taxon>
        <taxon>Solirubrobacter</taxon>
    </lineage>
</organism>
<dbReference type="AlphaFoldDB" id="A0A660LDN2"/>
<keyword evidence="2" id="KW-1185">Reference proteome</keyword>
<name>A0A660LDN2_9ACTN</name>
<comment type="caution">
    <text evidence="1">The sequence shown here is derived from an EMBL/GenBank/DDBJ whole genome shotgun (WGS) entry which is preliminary data.</text>
</comment>
<reference evidence="1 2" key="1">
    <citation type="submission" date="2018-10" db="EMBL/GenBank/DDBJ databases">
        <title>Genomic Encyclopedia of Archaeal and Bacterial Type Strains, Phase II (KMG-II): from individual species to whole genera.</title>
        <authorList>
            <person name="Goeker M."/>
        </authorList>
    </citation>
    <scope>NUCLEOTIDE SEQUENCE [LARGE SCALE GENOMIC DNA]</scope>
    <source>
        <strain evidence="1 2">DSM 14954</strain>
    </source>
</reference>
<protein>
    <submittedName>
        <fullName evidence="1">Uncharacterized protein</fullName>
    </submittedName>
</protein>
<dbReference type="EMBL" id="RBIL01000001">
    <property type="protein sequence ID" value="RKQ90841.1"/>
    <property type="molecule type" value="Genomic_DNA"/>
</dbReference>